<dbReference type="AlphaFoldDB" id="A0A9P1FXX1"/>
<dbReference type="EMBL" id="CAMXCT020001510">
    <property type="protein sequence ID" value="CAL1144130.1"/>
    <property type="molecule type" value="Genomic_DNA"/>
</dbReference>
<proteinExistence type="predicted"/>
<dbReference type="Pfam" id="PF04059">
    <property type="entry name" value="RRM_2"/>
    <property type="match status" value="1"/>
</dbReference>
<evidence type="ECO:0000313" key="4">
    <source>
        <dbReference type="Proteomes" id="UP001152797"/>
    </source>
</evidence>
<reference evidence="3" key="2">
    <citation type="submission" date="2024-04" db="EMBL/GenBank/DDBJ databases">
        <authorList>
            <person name="Chen Y."/>
            <person name="Shah S."/>
            <person name="Dougan E. K."/>
            <person name="Thang M."/>
            <person name="Chan C."/>
        </authorList>
    </citation>
    <scope>NUCLEOTIDE SEQUENCE [LARGE SCALE GENOMIC DNA]</scope>
</reference>
<dbReference type="EMBL" id="CAMXCT010001510">
    <property type="protein sequence ID" value="CAI3990755.1"/>
    <property type="molecule type" value="Genomic_DNA"/>
</dbReference>
<name>A0A9P1FXX1_9DINO</name>
<organism evidence="2">
    <name type="scientific">Cladocopium goreaui</name>
    <dbReference type="NCBI Taxonomy" id="2562237"/>
    <lineage>
        <taxon>Eukaryota</taxon>
        <taxon>Sar</taxon>
        <taxon>Alveolata</taxon>
        <taxon>Dinophyceae</taxon>
        <taxon>Suessiales</taxon>
        <taxon>Symbiodiniaceae</taxon>
        <taxon>Cladocopium</taxon>
    </lineage>
</organism>
<dbReference type="OrthoDB" id="417481at2759"/>
<accession>A0A9P1FXX1</accession>
<dbReference type="SUPFAM" id="SSF54928">
    <property type="entry name" value="RNA-binding domain, RBD"/>
    <property type="match status" value="1"/>
</dbReference>
<dbReference type="Proteomes" id="UP001152797">
    <property type="component" value="Unassembled WGS sequence"/>
</dbReference>
<dbReference type="EMBL" id="CAMXCT030001510">
    <property type="protein sequence ID" value="CAL4778067.1"/>
    <property type="molecule type" value="Genomic_DNA"/>
</dbReference>
<dbReference type="InterPro" id="IPR007201">
    <property type="entry name" value="Mei2-like_Rrm_C"/>
</dbReference>
<evidence type="ECO:0000259" key="1">
    <source>
        <dbReference type="Pfam" id="PF04059"/>
    </source>
</evidence>
<feature type="domain" description="Mei2-like C-terminal RNA recognition motif" evidence="1">
    <location>
        <begin position="57"/>
        <end position="155"/>
    </location>
</feature>
<dbReference type="InterPro" id="IPR035979">
    <property type="entry name" value="RBD_domain_sf"/>
</dbReference>
<sequence>MEGCQAGANRRVSLKSDVTCSTRAQSKESGDEEMLPGLFVQRERRLTQHGFADLDARTTVMLRNLPECFTRARMLYLLGKEGFSGRFNFLYVPVCFREKNSLCYAFINFVDLTSLELFRDRFHGFRQWGIPGIEHVGEVCSCERHQGLSSIIQYYRNNSVMHPSVPDECKPILLSGTQRIPFPSPLKKIKMPKKLKESDAHLDQKLMQKEGAPAVVTFVL</sequence>
<comment type="caution">
    <text evidence="2">The sequence shown here is derived from an EMBL/GenBank/DDBJ whole genome shotgun (WGS) entry which is preliminary data.</text>
</comment>
<dbReference type="GO" id="GO:0003676">
    <property type="term" value="F:nucleic acid binding"/>
    <property type="evidence" value="ECO:0007669"/>
    <property type="project" value="InterPro"/>
</dbReference>
<reference evidence="2" key="1">
    <citation type="submission" date="2022-10" db="EMBL/GenBank/DDBJ databases">
        <authorList>
            <person name="Chen Y."/>
            <person name="Dougan E. K."/>
            <person name="Chan C."/>
            <person name="Rhodes N."/>
            <person name="Thang M."/>
        </authorList>
    </citation>
    <scope>NUCLEOTIDE SEQUENCE</scope>
</reference>
<evidence type="ECO:0000313" key="3">
    <source>
        <dbReference type="EMBL" id="CAL1144130.1"/>
    </source>
</evidence>
<protein>
    <recommendedName>
        <fullName evidence="1">Mei2-like C-terminal RNA recognition motif domain-containing protein</fullName>
    </recommendedName>
</protein>
<evidence type="ECO:0000313" key="2">
    <source>
        <dbReference type="EMBL" id="CAI3990755.1"/>
    </source>
</evidence>
<keyword evidence="4" id="KW-1185">Reference proteome</keyword>
<gene>
    <name evidence="2" type="ORF">C1SCF055_LOCUS17715</name>
</gene>